<reference evidence="4 5" key="1">
    <citation type="journal article" date="2011" name="J. Bacteriol.">
        <title>Draft genome sequence of the anoxygenic filamentous phototrophic bacterium Oscillochloris trichoides subsp. DG-6.</title>
        <authorList>
            <person name="Kuznetsov B.B."/>
            <person name="Ivanovsky R.N."/>
            <person name="Keppen O.I."/>
            <person name="Sukhacheva M.V."/>
            <person name="Bumazhkin B.K."/>
            <person name="Patutina E.O."/>
            <person name="Beletsky A.V."/>
            <person name="Mardanov A.V."/>
            <person name="Baslerov R.V."/>
            <person name="Panteleeva A.N."/>
            <person name="Kolganova T.V."/>
            <person name="Ravin N.V."/>
            <person name="Skryabin K.G."/>
        </authorList>
    </citation>
    <scope>NUCLEOTIDE SEQUENCE [LARGE SCALE GENOMIC DNA]</scope>
    <source>
        <strain evidence="4 5">DG-6</strain>
    </source>
</reference>
<protein>
    <recommendedName>
        <fullName evidence="3">dTDP-4-dehydrorhamnose 3,5-epimerase</fullName>
        <ecNumber evidence="3">5.1.3.13</ecNumber>
    </recommendedName>
    <alternativeName>
        <fullName evidence="3">Thymidine diphospho-4-keto-rhamnose 3,5-epimerase</fullName>
    </alternativeName>
</protein>
<comment type="catalytic activity">
    <reaction evidence="3">
        <text>dTDP-4-dehydro-6-deoxy-alpha-D-glucose = dTDP-4-dehydro-beta-L-rhamnose</text>
        <dbReference type="Rhea" id="RHEA:16969"/>
        <dbReference type="ChEBI" id="CHEBI:57649"/>
        <dbReference type="ChEBI" id="CHEBI:62830"/>
        <dbReference type="EC" id="5.1.3.13"/>
    </reaction>
</comment>
<evidence type="ECO:0000256" key="1">
    <source>
        <dbReference type="PIRSR" id="PIRSR600888-1"/>
    </source>
</evidence>
<dbReference type="InterPro" id="IPR011051">
    <property type="entry name" value="RmlC_Cupin_sf"/>
</dbReference>
<dbReference type="CDD" id="cd00438">
    <property type="entry name" value="cupin_RmlC"/>
    <property type="match status" value="1"/>
</dbReference>
<comment type="subunit">
    <text evidence="3">Homodimer.</text>
</comment>
<dbReference type="AlphaFoldDB" id="E1I9Q4"/>
<dbReference type="HOGENOM" id="CLU_090940_1_0_0"/>
<dbReference type="InterPro" id="IPR000888">
    <property type="entry name" value="RmlC-like"/>
</dbReference>
<feature type="site" description="Participates in a stacking interaction with the thymidine ring of dTDP-4-oxo-6-deoxyglucose" evidence="2">
    <location>
        <position position="138"/>
    </location>
</feature>
<dbReference type="STRING" id="765420.OSCT_0055"/>
<evidence type="ECO:0000313" key="4">
    <source>
        <dbReference type="EMBL" id="EFO82132.1"/>
    </source>
</evidence>
<evidence type="ECO:0000256" key="2">
    <source>
        <dbReference type="PIRSR" id="PIRSR600888-3"/>
    </source>
</evidence>
<evidence type="ECO:0000313" key="5">
    <source>
        <dbReference type="Proteomes" id="UP000054010"/>
    </source>
</evidence>
<comment type="function">
    <text evidence="3">Catalyzes the epimerization of the C3' and C5'positions of dTDP-6-deoxy-D-xylo-4-hexulose, forming dTDP-6-deoxy-L-lyxo-4-hexulose.</text>
</comment>
<organism evidence="4 5">
    <name type="scientific">Oscillochloris trichoides DG-6</name>
    <dbReference type="NCBI Taxonomy" id="765420"/>
    <lineage>
        <taxon>Bacteria</taxon>
        <taxon>Bacillati</taxon>
        <taxon>Chloroflexota</taxon>
        <taxon>Chloroflexia</taxon>
        <taxon>Chloroflexales</taxon>
        <taxon>Chloroflexineae</taxon>
        <taxon>Oscillochloridaceae</taxon>
        <taxon>Oscillochloris</taxon>
    </lineage>
</organism>
<dbReference type="GO" id="GO:0019305">
    <property type="term" value="P:dTDP-rhamnose biosynthetic process"/>
    <property type="evidence" value="ECO:0007669"/>
    <property type="project" value="UniProtKB-UniRule"/>
</dbReference>
<dbReference type="NCBIfam" id="TIGR01221">
    <property type="entry name" value="rmlC"/>
    <property type="match status" value="1"/>
</dbReference>
<feature type="active site" description="Proton donor" evidence="1">
    <location>
        <position position="132"/>
    </location>
</feature>
<dbReference type="Pfam" id="PF00908">
    <property type="entry name" value="dTDP_sugar_isom"/>
    <property type="match status" value="1"/>
</dbReference>
<dbReference type="InterPro" id="IPR014710">
    <property type="entry name" value="RmlC-like_jellyroll"/>
</dbReference>
<dbReference type="EMBL" id="ADVR01000001">
    <property type="protein sequence ID" value="EFO82132.1"/>
    <property type="molecule type" value="Genomic_DNA"/>
</dbReference>
<keyword evidence="5" id="KW-1185">Reference proteome</keyword>
<evidence type="ECO:0000256" key="3">
    <source>
        <dbReference type="RuleBase" id="RU364069"/>
    </source>
</evidence>
<name>E1I9Q4_9CHLR</name>
<dbReference type="eggNOG" id="COG1898">
    <property type="taxonomic scope" value="Bacteria"/>
</dbReference>
<accession>E1I9Q4</accession>
<dbReference type="GO" id="GO:0008830">
    <property type="term" value="F:dTDP-4-dehydrorhamnose 3,5-epimerase activity"/>
    <property type="evidence" value="ECO:0007669"/>
    <property type="project" value="UniProtKB-UniRule"/>
</dbReference>
<feature type="active site" description="Proton acceptor" evidence="1">
    <location>
        <position position="62"/>
    </location>
</feature>
<proteinExistence type="inferred from homology"/>
<dbReference type="SUPFAM" id="SSF51182">
    <property type="entry name" value="RmlC-like cupins"/>
    <property type="match status" value="1"/>
</dbReference>
<dbReference type="PANTHER" id="PTHR21047">
    <property type="entry name" value="DTDP-6-DEOXY-D-GLUCOSE-3,5 EPIMERASE"/>
    <property type="match status" value="1"/>
</dbReference>
<sequence length="176" mass="19802">MYFTPTELSGAYIIDLQRFEDNRGFFACTWEANEFAAQGLSTNVVQANLSYNRTKGTLRGMHFQHAPYAEVKLIRCVRGAIVDVIIDLRPDSESYKRWISVELSADNRRALYIPEGFAHGFQTLVDDVEVMYQVSQFYTPSAADGVRYDDPAFGITWPLPVSEISPKDAAWAAFAG</sequence>
<dbReference type="UniPathway" id="UPA00124"/>
<dbReference type="GO" id="GO:0005829">
    <property type="term" value="C:cytosol"/>
    <property type="evidence" value="ECO:0007669"/>
    <property type="project" value="TreeGrafter"/>
</dbReference>
<dbReference type="OrthoDB" id="9800680at2"/>
<comment type="pathway">
    <text evidence="3">Carbohydrate biosynthesis; dTDP-L-rhamnose biosynthesis.</text>
</comment>
<dbReference type="GO" id="GO:0000271">
    <property type="term" value="P:polysaccharide biosynthetic process"/>
    <property type="evidence" value="ECO:0007669"/>
    <property type="project" value="TreeGrafter"/>
</dbReference>
<dbReference type="PANTHER" id="PTHR21047:SF2">
    <property type="entry name" value="THYMIDINE DIPHOSPHO-4-KETO-RHAMNOSE 3,5-EPIMERASE"/>
    <property type="match status" value="1"/>
</dbReference>
<comment type="caution">
    <text evidence="4">The sequence shown here is derived from an EMBL/GenBank/DDBJ whole genome shotgun (WGS) entry which is preliminary data.</text>
</comment>
<dbReference type="Proteomes" id="UP000054010">
    <property type="component" value="Unassembled WGS sequence"/>
</dbReference>
<dbReference type="EC" id="5.1.3.13" evidence="3"/>
<comment type="similarity">
    <text evidence="3">Belongs to the dTDP-4-dehydrorhamnose 3,5-epimerase family.</text>
</comment>
<dbReference type="Gene3D" id="2.60.120.10">
    <property type="entry name" value="Jelly Rolls"/>
    <property type="match status" value="1"/>
</dbReference>
<gene>
    <name evidence="4" type="ORF">OSCT_0055</name>
</gene>
<keyword evidence="3" id="KW-0413">Isomerase</keyword>